<organism evidence="1 2">
    <name type="scientific">Puccinia sorghi</name>
    <dbReference type="NCBI Taxonomy" id="27349"/>
    <lineage>
        <taxon>Eukaryota</taxon>
        <taxon>Fungi</taxon>
        <taxon>Dikarya</taxon>
        <taxon>Basidiomycota</taxon>
        <taxon>Pucciniomycotina</taxon>
        <taxon>Pucciniomycetes</taxon>
        <taxon>Pucciniales</taxon>
        <taxon>Pucciniaceae</taxon>
        <taxon>Puccinia</taxon>
    </lineage>
</organism>
<sequence>MAHSPSTSTPPPSDNPGVLNILTKFKLFMATKSGKNPIWVSIGSCQDFFITITLLETTFNQFQAKVIAVCKENVKNTSWFIQDCLEKEDHELFWYGFLPHVKGWLKCDLVNINKDDLYRKWIDAAVKAKKSESGMRKRLRNHNFCIRSLEKKAMMNLRRLNWTPMNGTTVIFTCKLYTTSILSDPSTTGRYQCLLILLIPTATSLLLWLHARNGPWSL</sequence>
<comment type="caution">
    <text evidence="1">The sequence shown here is derived from an EMBL/GenBank/DDBJ whole genome shotgun (WGS) entry which is preliminary data.</text>
</comment>
<dbReference type="VEuPathDB" id="FungiDB:VP01_4044g3"/>
<proteinExistence type="predicted"/>
<dbReference type="AlphaFoldDB" id="A0A0L6URP7"/>
<gene>
    <name evidence="1" type="ORF">VP01_4044g3</name>
</gene>
<evidence type="ECO:0000313" key="1">
    <source>
        <dbReference type="EMBL" id="KNZ51216.1"/>
    </source>
</evidence>
<dbReference type="EMBL" id="LAVV01009107">
    <property type="protein sequence ID" value="KNZ51216.1"/>
    <property type="molecule type" value="Genomic_DNA"/>
</dbReference>
<dbReference type="Proteomes" id="UP000037035">
    <property type="component" value="Unassembled WGS sequence"/>
</dbReference>
<accession>A0A0L6URP7</accession>
<name>A0A0L6URP7_9BASI</name>
<reference evidence="1 2" key="1">
    <citation type="submission" date="2015-08" db="EMBL/GenBank/DDBJ databases">
        <title>Next Generation Sequencing and Analysis of the Genome of Puccinia sorghi L Schw, the Causal Agent of Maize Common Rust.</title>
        <authorList>
            <person name="Rochi L."/>
            <person name="Burguener G."/>
            <person name="Darino M."/>
            <person name="Turjanski A."/>
            <person name="Kreff E."/>
            <person name="Dieguez M.J."/>
            <person name="Sacco F."/>
        </authorList>
    </citation>
    <scope>NUCLEOTIDE SEQUENCE [LARGE SCALE GENOMIC DNA]</scope>
    <source>
        <strain evidence="1 2">RO10H11247</strain>
    </source>
</reference>
<evidence type="ECO:0000313" key="2">
    <source>
        <dbReference type="Proteomes" id="UP000037035"/>
    </source>
</evidence>
<protein>
    <submittedName>
        <fullName evidence="1">Uncharacterized protein</fullName>
    </submittedName>
</protein>
<keyword evidence="2" id="KW-1185">Reference proteome</keyword>